<evidence type="ECO:0000256" key="4">
    <source>
        <dbReference type="RuleBase" id="RU003357"/>
    </source>
</evidence>
<dbReference type="PANTHER" id="PTHR40980">
    <property type="entry name" value="PLUG DOMAIN-CONTAINING PROTEIN"/>
    <property type="match status" value="1"/>
</dbReference>
<dbReference type="InterPro" id="IPR036942">
    <property type="entry name" value="Beta-barrel_TonB_sf"/>
</dbReference>
<keyword evidence="8" id="KW-0675">Receptor</keyword>
<dbReference type="InterPro" id="IPR037066">
    <property type="entry name" value="Plug_dom_sf"/>
</dbReference>
<comment type="similarity">
    <text evidence="4">Belongs to the TonB-dependent receptor family.</text>
</comment>
<proteinExistence type="inferred from homology"/>
<evidence type="ECO:0000256" key="2">
    <source>
        <dbReference type="ARBA" id="ARBA00023136"/>
    </source>
</evidence>
<dbReference type="InterPro" id="IPR000531">
    <property type="entry name" value="Beta-barrel_TonB"/>
</dbReference>
<keyword evidence="5" id="KW-0732">Signal</keyword>
<evidence type="ECO:0000256" key="5">
    <source>
        <dbReference type="SAM" id="SignalP"/>
    </source>
</evidence>
<organism evidence="8">
    <name type="scientific">Teredinibacter purpureus</name>
    <dbReference type="NCBI Taxonomy" id="2731756"/>
    <lineage>
        <taxon>Bacteria</taxon>
        <taxon>Pseudomonadati</taxon>
        <taxon>Pseudomonadota</taxon>
        <taxon>Gammaproteobacteria</taxon>
        <taxon>Cellvibrionales</taxon>
        <taxon>Cellvibrionaceae</taxon>
        <taxon>Teredinibacter</taxon>
    </lineage>
</organism>
<dbReference type="GO" id="GO:0009279">
    <property type="term" value="C:cell outer membrane"/>
    <property type="evidence" value="ECO:0007669"/>
    <property type="project" value="UniProtKB-SubCell"/>
</dbReference>
<evidence type="ECO:0000256" key="1">
    <source>
        <dbReference type="ARBA" id="ARBA00004442"/>
    </source>
</evidence>
<name>A0A0D3MFC0_9GAMM</name>
<dbReference type="AlphaFoldDB" id="A0A0D3MFC0"/>
<dbReference type="SUPFAM" id="SSF56935">
    <property type="entry name" value="Porins"/>
    <property type="match status" value="1"/>
</dbReference>
<dbReference type="NCBIfam" id="TIGR01782">
    <property type="entry name" value="TonB-Xanth-Caul"/>
    <property type="match status" value="1"/>
</dbReference>
<dbReference type="Pfam" id="PF07715">
    <property type="entry name" value="Plug"/>
    <property type="match status" value="1"/>
</dbReference>
<reference evidence="8" key="1">
    <citation type="journal article" date="2014" name="Proc. Natl. Acad. Sci. U.S.A.">
        <title>Gill bacteria enable a novel digestive strategy in a wood-feeding mollusk.</title>
        <authorList>
            <person name="O'Connor R.M."/>
            <person name="Fung J.M."/>
            <person name="Sharp K.H."/>
            <person name="Benner J.S."/>
            <person name="McClung C."/>
            <person name="Cushing S."/>
            <person name="Lamkin E.R."/>
            <person name="Fomenkov A.I."/>
            <person name="Henrissat B."/>
            <person name="Londer Y.Y."/>
            <person name="Scholz M.B."/>
            <person name="Posfai J."/>
            <person name="Malfatti S."/>
            <person name="Tringe S.G."/>
            <person name="Woyke T."/>
            <person name="Malmstrom R.R."/>
            <person name="Coleman-Derr D."/>
            <person name="Altamia M.A."/>
            <person name="Dedrick S."/>
            <person name="Kaluziak S.T."/>
            <person name="Haygood M.G."/>
            <person name="Distel D.L."/>
        </authorList>
    </citation>
    <scope>NUCLEOTIDE SEQUENCE</scope>
    <source>
        <strain evidence="8">Bs12</strain>
    </source>
</reference>
<comment type="subcellular location">
    <subcellularLocation>
        <location evidence="1 4">Cell outer membrane</location>
    </subcellularLocation>
</comment>
<feature type="domain" description="TonB-dependent receptor-like beta-barrel" evidence="6">
    <location>
        <begin position="464"/>
        <end position="1036"/>
    </location>
</feature>
<dbReference type="Gene3D" id="2.40.170.20">
    <property type="entry name" value="TonB-dependent receptor, beta-barrel domain"/>
    <property type="match status" value="1"/>
</dbReference>
<dbReference type="InterPro" id="IPR012910">
    <property type="entry name" value="Plug_dom"/>
</dbReference>
<feature type="chain" id="PRO_5002265170" evidence="5">
    <location>
        <begin position="28"/>
        <end position="1069"/>
    </location>
</feature>
<dbReference type="Gene3D" id="2.170.130.10">
    <property type="entry name" value="TonB-dependent receptor, plug domain"/>
    <property type="match status" value="1"/>
</dbReference>
<dbReference type="Pfam" id="PF00593">
    <property type="entry name" value="TonB_dep_Rec_b-barrel"/>
    <property type="match status" value="1"/>
</dbReference>
<evidence type="ECO:0000313" key="8">
    <source>
        <dbReference type="EMBL" id="AIH07680.1"/>
    </source>
</evidence>
<feature type="domain" description="TonB-dependent receptor plug" evidence="7">
    <location>
        <begin position="51"/>
        <end position="164"/>
    </location>
</feature>
<accession>A0A0D3MFC0</accession>
<dbReference type="PANTHER" id="PTHR40980:SF3">
    <property type="entry name" value="TONB-DEPENDENT RECEPTOR-LIKE BETA-BARREL DOMAIN-CONTAINING PROTEIN"/>
    <property type="match status" value="1"/>
</dbReference>
<evidence type="ECO:0000259" key="6">
    <source>
        <dbReference type="Pfam" id="PF00593"/>
    </source>
</evidence>
<dbReference type="EMBL" id="KJ943329">
    <property type="protein sequence ID" value="AIH07680.1"/>
    <property type="molecule type" value="Genomic_DNA"/>
</dbReference>
<sequence length="1069" mass="115295">MSMFTKNKLSIAVVGVLAASAVMPALAQNDNIEEVFVTGMRASLEAAMDIKRNAAGVVDAISAEDIGKFPDSNLAESLQRITGVSISRVNGEGAEITVRGFGGEYNMVTLNGRTMPGASVYGGGSGAGGTWGGSTRAFDFSNLASESVSGVEVYKTGKASIATGGIGATVNVKTAKPLDNPGLNASFGAKALSDSTNRTGSDITPELSGVVSWADDTETFGIAVSGSYQERDSGSTGASENAWNIGVWGEDNLYSFTDDAVIVNAPQDGQLYGRPNDIRYVFSDTQRTRTNAHVALQWAPSEAITTSLDYTFAENEILERRGESTSWLANGNSIDRVEFDTGSVVAAPLYIHETAGPRDQGYEQQLRQQVNTLSSVGFNVDWAVSDRLTLNFDLHNSSMESLPNGPGNSGEIAASLGAPVQTSHWLDFSGDMPLYDFEINDGIQGTSTVRDPSSPDFAPTNYQDADGNDIRYPNWVEAWTVDAADPAVQVFTNGETTDTATAVYRGNNNGELDAGDIGSQVVRVFYAAQTTDLTQMKLDGSFEFDNGRFDFGVESRSMEMTQQASDRYMGMGDWGIANVGDVPVELFEEYNLSDFEDYDASASMQRGFKGNAEDIAQSLVDTYGTADNGYVVAYNPNFSQNNVVKEDINAVYVEVALEGSLGDMPTNILAGLRYESTEVTSSTDMLVPTHLRWLDNNDFNTQRQSDATRLDAVESYDNLLPSLDFDIAITDAIKARASFSQTIARTTFSNLSPAASNFASGGGSVYNGAQPTANLGNPGLLPLESNNFDLSAEWYFDDTSYVSAGVFEKRVKNFVGTEQTNRTLSEFGVIQDVTSGPRVQRAAQALQDEGIALDDTSLFVMTAILDNPTAFPNGAADYASAVAEEVAFTYDIDAVTTGADMDPETVWQISSPINNREAKLYGAEFAVQHFFGESGFGVQANYTVVNGDISYDNGAHPSESQFALLGLSDTANIVGMYEKDGLQARIAYNWRDQYLDDASRNSSRNPVYIEAYSQIDLNVSYDVTDELVVFAEGLNITGENSRSHQRNVHMIEELYDLGARYTVGARYSF</sequence>
<evidence type="ECO:0000256" key="3">
    <source>
        <dbReference type="ARBA" id="ARBA00023237"/>
    </source>
</evidence>
<feature type="signal peptide" evidence="5">
    <location>
        <begin position="1"/>
        <end position="27"/>
    </location>
</feature>
<keyword evidence="3" id="KW-0998">Cell outer membrane</keyword>
<keyword evidence="4" id="KW-0798">TonB box</keyword>
<dbReference type="InterPro" id="IPR010104">
    <property type="entry name" value="TonB_rcpt_bac"/>
</dbReference>
<protein>
    <submittedName>
        <fullName evidence="8">Outer membrane receptor</fullName>
    </submittedName>
</protein>
<keyword evidence="2 4" id="KW-0472">Membrane</keyword>
<evidence type="ECO:0000259" key="7">
    <source>
        <dbReference type="Pfam" id="PF07715"/>
    </source>
</evidence>